<evidence type="ECO:0000313" key="2">
    <source>
        <dbReference type="EMBL" id="KAJ5322892.1"/>
    </source>
</evidence>
<protein>
    <recommendedName>
        <fullName evidence="1">Aminoglycoside phosphotransferase domain-containing protein</fullName>
    </recommendedName>
</protein>
<comment type="caution">
    <text evidence="2">The sequence shown here is derived from an EMBL/GenBank/DDBJ whole genome shotgun (WGS) entry which is preliminary data.</text>
</comment>
<dbReference type="EMBL" id="JAPZBQ010000006">
    <property type="protein sequence ID" value="KAJ5322892.1"/>
    <property type="molecule type" value="Genomic_DNA"/>
</dbReference>
<reference evidence="2" key="1">
    <citation type="submission" date="2022-12" db="EMBL/GenBank/DDBJ databases">
        <authorList>
            <person name="Petersen C."/>
        </authorList>
    </citation>
    <scope>NUCLEOTIDE SEQUENCE</scope>
    <source>
        <strain evidence="2">IBT 35673</strain>
    </source>
</reference>
<proteinExistence type="predicted"/>
<organism evidence="2 3">
    <name type="scientific">Penicillium brevicompactum</name>
    <dbReference type="NCBI Taxonomy" id="5074"/>
    <lineage>
        <taxon>Eukaryota</taxon>
        <taxon>Fungi</taxon>
        <taxon>Dikarya</taxon>
        <taxon>Ascomycota</taxon>
        <taxon>Pezizomycotina</taxon>
        <taxon>Eurotiomycetes</taxon>
        <taxon>Eurotiomycetidae</taxon>
        <taxon>Eurotiales</taxon>
        <taxon>Aspergillaceae</taxon>
        <taxon>Penicillium</taxon>
    </lineage>
</organism>
<dbReference type="Gene3D" id="3.90.1200.10">
    <property type="match status" value="1"/>
</dbReference>
<dbReference type="Pfam" id="PF01636">
    <property type="entry name" value="APH"/>
    <property type="match status" value="1"/>
</dbReference>
<sequence>MAPSLSKEKISQRMRDLVFGGHLGPTQGKAITFDIVREDTVSIIFIAALISLTEVNAGLDRYLISLAKDGALLSASPVSLDTGEMPKLLLESGCGKLVEYERFKDGSFGTTYKAKARGKNEDEPNEYIVQLRYHASIDNMYHLIKYVREKSPGGLPVPQMFPTSTSPSSVLGVQISQESEVLSNKWRKPSQLYGSCLPGTGNLIGEAILSPEGTVSVGPERRYGLDGPFPSVVSYLQAWIKHRVEKLQGQQAIDEYKDKYLERILRFVEMSLNHIPVEVEDVKLALVHTDLGLHNMIFSETPTPTLKGVIDWEFVDYAPLLVAVPTLVEPTFELFASESGDLRQAFWDEIPLWKQAVASKASQIFLDFYSFGLYLKADALPDRNADLAAKEQYWKKNIEFVEGFLGQWENLQVSV</sequence>
<accession>A0A9W9U7B4</accession>
<dbReference type="SUPFAM" id="SSF56112">
    <property type="entry name" value="Protein kinase-like (PK-like)"/>
    <property type="match status" value="1"/>
</dbReference>
<dbReference type="InterPro" id="IPR051678">
    <property type="entry name" value="AGP_Transferase"/>
</dbReference>
<feature type="domain" description="Aminoglycoside phosphotransferase" evidence="1">
    <location>
        <begin position="248"/>
        <end position="321"/>
    </location>
</feature>
<dbReference type="InterPro" id="IPR002575">
    <property type="entry name" value="Aminoglycoside_PTrfase"/>
</dbReference>
<dbReference type="Proteomes" id="UP001147695">
    <property type="component" value="Unassembled WGS sequence"/>
</dbReference>
<evidence type="ECO:0000259" key="1">
    <source>
        <dbReference type="Pfam" id="PF01636"/>
    </source>
</evidence>
<evidence type="ECO:0000313" key="3">
    <source>
        <dbReference type="Proteomes" id="UP001147695"/>
    </source>
</evidence>
<dbReference type="AlphaFoldDB" id="A0A9W9U7B4"/>
<dbReference type="PANTHER" id="PTHR21310">
    <property type="entry name" value="AMINOGLYCOSIDE PHOSPHOTRANSFERASE-RELATED-RELATED"/>
    <property type="match status" value="1"/>
</dbReference>
<reference evidence="2" key="2">
    <citation type="journal article" date="2023" name="IMA Fungus">
        <title>Comparative genomic study of the Penicillium genus elucidates a diverse pangenome and 15 lateral gene transfer events.</title>
        <authorList>
            <person name="Petersen C."/>
            <person name="Sorensen T."/>
            <person name="Nielsen M.R."/>
            <person name="Sondergaard T.E."/>
            <person name="Sorensen J.L."/>
            <person name="Fitzpatrick D.A."/>
            <person name="Frisvad J.C."/>
            <person name="Nielsen K.L."/>
        </authorList>
    </citation>
    <scope>NUCLEOTIDE SEQUENCE</scope>
    <source>
        <strain evidence="2">IBT 35673</strain>
    </source>
</reference>
<name>A0A9W9U7B4_PENBR</name>
<gene>
    <name evidence="2" type="ORF">N7452_011181</name>
</gene>
<dbReference type="InterPro" id="IPR011009">
    <property type="entry name" value="Kinase-like_dom_sf"/>
</dbReference>